<dbReference type="AlphaFoldDB" id="A0A0B7BA70"/>
<evidence type="ECO:0000313" key="1">
    <source>
        <dbReference type="EMBL" id="CEK89923.1"/>
    </source>
</evidence>
<proteinExistence type="predicted"/>
<sequence>MKAGPASAQPNASSNTTNLNMILDYKTAIQCQLFQLSQPSITKHYLNQNVETEKTCV</sequence>
<reference evidence="1" key="1">
    <citation type="submission" date="2014-12" db="EMBL/GenBank/DDBJ databases">
        <title>Insight into the proteome of Arion vulgaris.</title>
        <authorList>
            <person name="Aradska J."/>
            <person name="Bulat T."/>
            <person name="Smidak R."/>
            <person name="Sarate P."/>
            <person name="Gangsoo J."/>
            <person name="Sialana F."/>
            <person name="Bilban M."/>
            <person name="Lubec G."/>
        </authorList>
    </citation>
    <scope>NUCLEOTIDE SEQUENCE</scope>
    <source>
        <tissue evidence="1">Skin</tissue>
    </source>
</reference>
<accession>A0A0B7BA70</accession>
<gene>
    <name evidence="1" type="primary">ORF173645</name>
</gene>
<organism evidence="1">
    <name type="scientific">Arion vulgaris</name>
    <dbReference type="NCBI Taxonomy" id="1028688"/>
    <lineage>
        <taxon>Eukaryota</taxon>
        <taxon>Metazoa</taxon>
        <taxon>Spiralia</taxon>
        <taxon>Lophotrochozoa</taxon>
        <taxon>Mollusca</taxon>
        <taxon>Gastropoda</taxon>
        <taxon>Heterobranchia</taxon>
        <taxon>Euthyneura</taxon>
        <taxon>Panpulmonata</taxon>
        <taxon>Eupulmonata</taxon>
        <taxon>Stylommatophora</taxon>
        <taxon>Helicina</taxon>
        <taxon>Arionoidea</taxon>
        <taxon>Arionidae</taxon>
        <taxon>Arion</taxon>
    </lineage>
</organism>
<dbReference type="EMBL" id="HACG01043058">
    <property type="protein sequence ID" value="CEK89923.1"/>
    <property type="molecule type" value="Transcribed_RNA"/>
</dbReference>
<name>A0A0B7BA70_9EUPU</name>
<protein>
    <submittedName>
        <fullName evidence="1">Uncharacterized protein</fullName>
    </submittedName>
</protein>